<gene>
    <name evidence="2" type="ORF">DEA37_0010049</name>
</gene>
<dbReference type="InterPro" id="IPR052587">
    <property type="entry name" value="TELO2-interacting_protein_1"/>
</dbReference>
<evidence type="ECO:0000259" key="1">
    <source>
        <dbReference type="Pfam" id="PF24173"/>
    </source>
</evidence>
<evidence type="ECO:0000313" key="2">
    <source>
        <dbReference type="EMBL" id="KAA3670885.1"/>
    </source>
</evidence>
<sequence length="395" mass="44097">MATDPMFLACLQLRRGHWEEGMHKLLSCTQSSTKNDLPMLFNILHPLLRRFIRRNVVHKSDSIELFYRVYGNLFELQTAFVEPVNAIQVIDDLSSFLFLLSEKVKTTEPPWKCLSDECCLVIFRTVERLLSCLTKDAVLIVYSNKQLPLLSHICSTALEMAEFSHSRAVRVQALQTIRHLAQPISRGECMVSERISAVVAQLLPGVSQSLYRIVTGDSKIGSTVKEAAFDSWTATFLAVFGHTLEPETSCINAESLSVLVSSRDLFHRLCTSLADLLCFNTSSVELFNDPPQLDFLSSSSFVRARNTMQTVHLFTKSFTAFRDPKSLWLIQAIAGRIAGQENTVDLFLGTCRDVMMLQTGGILRNSCILLITAGLSGYLANGKSLNPPVDHGRSK</sequence>
<dbReference type="EMBL" id="QNGE01007935">
    <property type="protein sequence ID" value="KAA3670885.1"/>
    <property type="molecule type" value="Genomic_DNA"/>
</dbReference>
<dbReference type="PANTHER" id="PTHR18460:SF3">
    <property type="entry name" value="TELO2-INTERACTING PROTEIN 1 HOMOLOG"/>
    <property type="match status" value="1"/>
</dbReference>
<dbReference type="AlphaFoldDB" id="A0A5J4N5V1"/>
<evidence type="ECO:0000313" key="3">
    <source>
        <dbReference type="Proteomes" id="UP000324629"/>
    </source>
</evidence>
<dbReference type="PANTHER" id="PTHR18460">
    <property type="entry name" value="TEL2 INTERACTING PROTEIN 1 TTI1 FAMILY MEMBER"/>
    <property type="match status" value="1"/>
</dbReference>
<organism evidence="2 3">
    <name type="scientific">Paragonimus westermani</name>
    <dbReference type="NCBI Taxonomy" id="34504"/>
    <lineage>
        <taxon>Eukaryota</taxon>
        <taxon>Metazoa</taxon>
        <taxon>Spiralia</taxon>
        <taxon>Lophotrochozoa</taxon>
        <taxon>Platyhelminthes</taxon>
        <taxon>Trematoda</taxon>
        <taxon>Digenea</taxon>
        <taxon>Plagiorchiida</taxon>
        <taxon>Troglotremata</taxon>
        <taxon>Troglotrematidae</taxon>
        <taxon>Paragonimus</taxon>
    </lineage>
</organism>
<feature type="domain" description="TTI1 N-terminal TPR" evidence="1">
    <location>
        <begin position="20"/>
        <end position="241"/>
    </location>
</feature>
<dbReference type="InterPro" id="IPR057566">
    <property type="entry name" value="TPR_TTI1_N"/>
</dbReference>
<keyword evidence="3" id="KW-1185">Reference proteome</keyword>
<comment type="caution">
    <text evidence="2">The sequence shown here is derived from an EMBL/GenBank/DDBJ whole genome shotgun (WGS) entry which is preliminary data.</text>
</comment>
<dbReference type="Pfam" id="PF24173">
    <property type="entry name" value="TPR_TTI1_N"/>
    <property type="match status" value="1"/>
</dbReference>
<accession>A0A5J4N5V1</accession>
<dbReference type="Proteomes" id="UP000324629">
    <property type="component" value="Unassembled WGS sequence"/>
</dbReference>
<name>A0A5J4N5V1_9TREM</name>
<dbReference type="GO" id="GO:0005737">
    <property type="term" value="C:cytoplasm"/>
    <property type="evidence" value="ECO:0007669"/>
    <property type="project" value="TreeGrafter"/>
</dbReference>
<protein>
    <recommendedName>
        <fullName evidence="1">TTI1 N-terminal TPR domain-containing protein</fullName>
    </recommendedName>
</protein>
<proteinExistence type="predicted"/>
<reference evidence="2 3" key="1">
    <citation type="journal article" date="2019" name="Gigascience">
        <title>Whole-genome sequence of the oriental lung fluke Paragonimus westermani.</title>
        <authorList>
            <person name="Oey H."/>
            <person name="Zakrzewski M."/>
            <person name="Narain K."/>
            <person name="Devi K.R."/>
            <person name="Agatsuma T."/>
            <person name="Nawaratna S."/>
            <person name="Gobert G.N."/>
            <person name="Jones M.K."/>
            <person name="Ragan M.A."/>
            <person name="McManus D.P."/>
            <person name="Krause L."/>
        </authorList>
    </citation>
    <scope>NUCLEOTIDE SEQUENCE [LARGE SCALE GENOMIC DNA]</scope>
    <source>
        <strain evidence="2 3">IND2009</strain>
    </source>
</reference>